<sequence length="81" mass="9153">MVSLLYVEITIVMITVWRTPLAPSLSACRDASMRGATCSSSLYTASRECPSRGQDCNRRQRPQYPRAKSARERGRRSPFVD</sequence>
<dbReference type="EMBL" id="BTSX01000006">
    <property type="protein sequence ID" value="GMT03539.1"/>
    <property type="molecule type" value="Genomic_DNA"/>
</dbReference>
<gene>
    <name evidence="2" type="ORF">PENTCL1PPCAC_25713</name>
</gene>
<keyword evidence="3" id="KW-1185">Reference proteome</keyword>
<proteinExistence type="predicted"/>
<evidence type="ECO:0008006" key="4">
    <source>
        <dbReference type="Google" id="ProtNLM"/>
    </source>
</evidence>
<name>A0AAV5UAW2_9BILA</name>
<reference evidence="2" key="1">
    <citation type="submission" date="2023-10" db="EMBL/GenBank/DDBJ databases">
        <title>Genome assembly of Pristionchus species.</title>
        <authorList>
            <person name="Yoshida K."/>
            <person name="Sommer R.J."/>
        </authorList>
    </citation>
    <scope>NUCLEOTIDE SEQUENCE</scope>
    <source>
        <strain evidence="2">RS0144</strain>
    </source>
</reference>
<evidence type="ECO:0000313" key="3">
    <source>
        <dbReference type="Proteomes" id="UP001432027"/>
    </source>
</evidence>
<evidence type="ECO:0000256" key="1">
    <source>
        <dbReference type="SAM" id="MobiDB-lite"/>
    </source>
</evidence>
<evidence type="ECO:0000313" key="2">
    <source>
        <dbReference type="EMBL" id="GMT03539.1"/>
    </source>
</evidence>
<feature type="region of interest" description="Disordered" evidence="1">
    <location>
        <begin position="46"/>
        <end position="81"/>
    </location>
</feature>
<feature type="non-terminal residue" evidence="2">
    <location>
        <position position="81"/>
    </location>
</feature>
<accession>A0AAV5UAW2</accession>
<dbReference type="Proteomes" id="UP001432027">
    <property type="component" value="Unassembled WGS sequence"/>
</dbReference>
<protein>
    <recommendedName>
        <fullName evidence="4">Secreted protein</fullName>
    </recommendedName>
</protein>
<dbReference type="AlphaFoldDB" id="A0AAV5UAW2"/>
<comment type="caution">
    <text evidence="2">The sequence shown here is derived from an EMBL/GenBank/DDBJ whole genome shotgun (WGS) entry which is preliminary data.</text>
</comment>
<organism evidence="2 3">
    <name type="scientific">Pristionchus entomophagus</name>
    <dbReference type="NCBI Taxonomy" id="358040"/>
    <lineage>
        <taxon>Eukaryota</taxon>
        <taxon>Metazoa</taxon>
        <taxon>Ecdysozoa</taxon>
        <taxon>Nematoda</taxon>
        <taxon>Chromadorea</taxon>
        <taxon>Rhabditida</taxon>
        <taxon>Rhabditina</taxon>
        <taxon>Diplogasteromorpha</taxon>
        <taxon>Diplogasteroidea</taxon>
        <taxon>Neodiplogasteridae</taxon>
        <taxon>Pristionchus</taxon>
    </lineage>
</organism>